<feature type="domain" description="Response regulatory" evidence="3">
    <location>
        <begin position="10"/>
        <end position="126"/>
    </location>
</feature>
<evidence type="ECO:0000313" key="5">
    <source>
        <dbReference type="Proteomes" id="UP001501175"/>
    </source>
</evidence>
<evidence type="ECO:0000256" key="1">
    <source>
        <dbReference type="ARBA" id="ARBA00022553"/>
    </source>
</evidence>
<dbReference type="PANTHER" id="PTHR44591:SF3">
    <property type="entry name" value="RESPONSE REGULATORY DOMAIN-CONTAINING PROTEIN"/>
    <property type="match status" value="1"/>
</dbReference>
<dbReference type="SMART" id="SM00448">
    <property type="entry name" value="REC"/>
    <property type="match status" value="1"/>
</dbReference>
<proteinExistence type="predicted"/>
<dbReference type="RefSeq" id="WP_345242405.1">
    <property type="nucleotide sequence ID" value="NZ_BAABHD010000022.1"/>
</dbReference>
<evidence type="ECO:0000313" key="4">
    <source>
        <dbReference type="EMBL" id="GAA4452639.1"/>
    </source>
</evidence>
<dbReference type="CDD" id="cd17580">
    <property type="entry name" value="REC_2_DhkD-like"/>
    <property type="match status" value="1"/>
</dbReference>
<dbReference type="PROSITE" id="PS50110">
    <property type="entry name" value="RESPONSE_REGULATORY"/>
    <property type="match status" value="1"/>
</dbReference>
<reference evidence="5" key="1">
    <citation type="journal article" date="2019" name="Int. J. Syst. Evol. Microbiol.">
        <title>The Global Catalogue of Microorganisms (GCM) 10K type strain sequencing project: providing services to taxonomists for standard genome sequencing and annotation.</title>
        <authorList>
            <consortium name="The Broad Institute Genomics Platform"/>
            <consortium name="The Broad Institute Genome Sequencing Center for Infectious Disease"/>
            <person name="Wu L."/>
            <person name="Ma J."/>
        </authorList>
    </citation>
    <scope>NUCLEOTIDE SEQUENCE [LARGE SCALE GENOMIC DNA]</scope>
    <source>
        <strain evidence="5">JCM 17927</strain>
    </source>
</reference>
<protein>
    <recommendedName>
        <fullName evidence="3">Response regulatory domain-containing protein</fullName>
    </recommendedName>
</protein>
<dbReference type="InterPro" id="IPR011006">
    <property type="entry name" value="CheY-like_superfamily"/>
</dbReference>
<sequence length="131" mass="14580">MTTNNPARQRILVIDDNRDSARTLAMLLKIKGHDVYERYSGADGIAATESLQPDVVVLDISMPEMDGYQTCRLIRQQPWGKNLYLIALSGYSYEDDRLRSGEAGFDAHLVKPVDLEELIRLVSAGRPAGSD</sequence>
<dbReference type="Proteomes" id="UP001501175">
    <property type="component" value="Unassembled WGS sequence"/>
</dbReference>
<dbReference type="Gene3D" id="3.40.50.2300">
    <property type="match status" value="1"/>
</dbReference>
<dbReference type="Pfam" id="PF00072">
    <property type="entry name" value="Response_reg"/>
    <property type="match status" value="1"/>
</dbReference>
<accession>A0ABP8MQH6</accession>
<keyword evidence="1 2" id="KW-0597">Phosphoprotein</keyword>
<dbReference type="InterPro" id="IPR050595">
    <property type="entry name" value="Bact_response_regulator"/>
</dbReference>
<evidence type="ECO:0000259" key="3">
    <source>
        <dbReference type="PROSITE" id="PS50110"/>
    </source>
</evidence>
<evidence type="ECO:0000256" key="2">
    <source>
        <dbReference type="PROSITE-ProRule" id="PRU00169"/>
    </source>
</evidence>
<feature type="modified residue" description="4-aspartylphosphate" evidence="2">
    <location>
        <position position="59"/>
    </location>
</feature>
<dbReference type="SUPFAM" id="SSF52172">
    <property type="entry name" value="CheY-like"/>
    <property type="match status" value="1"/>
</dbReference>
<dbReference type="InterPro" id="IPR001789">
    <property type="entry name" value="Sig_transdc_resp-reg_receiver"/>
</dbReference>
<organism evidence="4 5">
    <name type="scientific">Nibrella saemangeumensis</name>
    <dbReference type="NCBI Taxonomy" id="1084526"/>
    <lineage>
        <taxon>Bacteria</taxon>
        <taxon>Pseudomonadati</taxon>
        <taxon>Bacteroidota</taxon>
        <taxon>Cytophagia</taxon>
        <taxon>Cytophagales</taxon>
        <taxon>Spirosomataceae</taxon>
        <taxon>Nibrella</taxon>
    </lineage>
</organism>
<comment type="caution">
    <text evidence="4">The sequence shown here is derived from an EMBL/GenBank/DDBJ whole genome shotgun (WGS) entry which is preliminary data.</text>
</comment>
<gene>
    <name evidence="4" type="ORF">GCM10023189_16340</name>
</gene>
<dbReference type="PANTHER" id="PTHR44591">
    <property type="entry name" value="STRESS RESPONSE REGULATOR PROTEIN 1"/>
    <property type="match status" value="1"/>
</dbReference>
<name>A0ABP8MQH6_9BACT</name>
<dbReference type="EMBL" id="BAABHD010000022">
    <property type="protein sequence ID" value="GAA4452639.1"/>
    <property type="molecule type" value="Genomic_DNA"/>
</dbReference>
<keyword evidence="5" id="KW-1185">Reference proteome</keyword>